<dbReference type="RefSeq" id="WP_244762239.1">
    <property type="nucleotide sequence ID" value="NZ_JALJCJ010000005.1"/>
</dbReference>
<accession>A0ABT8XD79</accession>
<protein>
    <recommendedName>
        <fullName evidence="3">DUF1570 domain-containing protein</fullName>
    </recommendedName>
</protein>
<evidence type="ECO:0000313" key="2">
    <source>
        <dbReference type="Proteomes" id="UP001177080"/>
    </source>
</evidence>
<dbReference type="EMBL" id="WHSC02000005">
    <property type="protein sequence ID" value="MDO6121693.1"/>
    <property type="molecule type" value="Genomic_DNA"/>
</dbReference>
<proteinExistence type="predicted"/>
<comment type="caution">
    <text evidence="1">The sequence shown here is derived from an EMBL/GenBank/DDBJ whole genome shotgun (WGS) entry which is preliminary data.</text>
</comment>
<sequence length="304" mass="33472">MAAGFPVARRIWRIFPYAGSRCVLREMHWGSDRLMGLFCQKMRACGVAGLVLGAGLCPAAAGGTPPYDSTADTVFDIIEADDPSSFRCLTDIGRGARQIWDKRVDGEPVVEAFLFTADYSDGASIEIAVNPEFAAADKARAEAMRYAVPLGRLPPLLREGIGRFSVHGGDEGFHAGTGQIVVYAERATRRIAQAHLEESLFHEAVHATLDDDHRLAPAWQEAQRRDGGFLTAYAQATPDREDLAETALFAFALLRYPERFPPVDTQTVRQVVPNRLAYIARLFPREQPLTSEEQDTRPCPGDHS</sequence>
<gene>
    <name evidence="1" type="ORF">GB928_010920</name>
</gene>
<dbReference type="Proteomes" id="UP001177080">
    <property type="component" value="Unassembled WGS sequence"/>
</dbReference>
<evidence type="ECO:0008006" key="3">
    <source>
        <dbReference type="Google" id="ProtNLM"/>
    </source>
</evidence>
<keyword evidence="2" id="KW-1185">Reference proteome</keyword>
<name>A0ABT8XD79_9HYPH</name>
<evidence type="ECO:0000313" key="1">
    <source>
        <dbReference type="EMBL" id="MDO6121693.1"/>
    </source>
</evidence>
<reference evidence="1" key="1">
    <citation type="submission" date="2022-04" db="EMBL/GenBank/DDBJ databases">
        <title>Shinella lacus sp. nov., a novel member of the genus Shinella from water.</title>
        <authorList>
            <person name="Deng Y."/>
        </authorList>
    </citation>
    <scope>NUCLEOTIDE SEQUENCE</scope>
    <source>
        <strain evidence="1">JCM 31239</strain>
    </source>
</reference>
<organism evidence="1 2">
    <name type="scientific">Shinella curvata</name>
    <dbReference type="NCBI Taxonomy" id="1817964"/>
    <lineage>
        <taxon>Bacteria</taxon>
        <taxon>Pseudomonadati</taxon>
        <taxon>Pseudomonadota</taxon>
        <taxon>Alphaproteobacteria</taxon>
        <taxon>Hyphomicrobiales</taxon>
        <taxon>Rhizobiaceae</taxon>
        <taxon>Shinella</taxon>
    </lineage>
</organism>